<feature type="non-terminal residue" evidence="1">
    <location>
        <position position="385"/>
    </location>
</feature>
<evidence type="ECO:0000313" key="2">
    <source>
        <dbReference type="Proteomes" id="UP001328107"/>
    </source>
</evidence>
<proteinExistence type="predicted"/>
<dbReference type="AlphaFoldDB" id="A0AAN4ZJW8"/>
<organism evidence="1 2">
    <name type="scientific">Pristionchus mayeri</name>
    <dbReference type="NCBI Taxonomy" id="1317129"/>
    <lineage>
        <taxon>Eukaryota</taxon>
        <taxon>Metazoa</taxon>
        <taxon>Ecdysozoa</taxon>
        <taxon>Nematoda</taxon>
        <taxon>Chromadorea</taxon>
        <taxon>Rhabditida</taxon>
        <taxon>Rhabditina</taxon>
        <taxon>Diplogasteromorpha</taxon>
        <taxon>Diplogasteroidea</taxon>
        <taxon>Neodiplogasteridae</taxon>
        <taxon>Pristionchus</taxon>
    </lineage>
</organism>
<sequence>MDGGGVAWRGRSLSIGVIGDEERLRGRGVSIRVARVLSESSQLVGGSTVDENSLCVLDVLLLSCPLGEGGCLEGAAIREGQRPWLLARNLVDGVEVLGGLLLRLSSREEDHSGNCSRHRTLECSDRGEANFRVAGLVSSRHAGGAHVRLEESSLEEDVVLVEGTVRVRENSLRDLLASCQIVFSIGESLWFHDGHESVLLADRCIASKHLGDLDECRVGGSGARDAVHAAPLGKLSSVLLVLGASRIEIIESLGGSLSLSAGHRNHSLVNLDSRDDSLLLEHLHEGSSVVSLLVHCLVEEDDSGDVLLESLSGEEHLSVLPPVLLVVLCSDGGHSLVHRASRLVGRKDSLSLGDDGIGDGAKLVLLLLREELRVGSHDGTRDEEV</sequence>
<dbReference type="EMBL" id="BTRK01000003">
    <property type="protein sequence ID" value="GMR42623.1"/>
    <property type="molecule type" value="Genomic_DNA"/>
</dbReference>
<protein>
    <submittedName>
        <fullName evidence="1">Uncharacterized protein</fullName>
    </submittedName>
</protein>
<reference evidence="2" key="1">
    <citation type="submission" date="2022-10" db="EMBL/GenBank/DDBJ databases">
        <title>Genome assembly of Pristionchus species.</title>
        <authorList>
            <person name="Yoshida K."/>
            <person name="Sommer R.J."/>
        </authorList>
    </citation>
    <scope>NUCLEOTIDE SEQUENCE [LARGE SCALE GENOMIC DNA]</scope>
    <source>
        <strain evidence="2">RS5460</strain>
    </source>
</reference>
<gene>
    <name evidence="1" type="ORF">PMAYCL1PPCAC_12818</name>
</gene>
<comment type="caution">
    <text evidence="1">The sequence shown here is derived from an EMBL/GenBank/DDBJ whole genome shotgun (WGS) entry which is preliminary data.</text>
</comment>
<accession>A0AAN4ZJW8</accession>
<name>A0AAN4ZJW8_9BILA</name>
<dbReference type="Proteomes" id="UP001328107">
    <property type="component" value="Unassembled WGS sequence"/>
</dbReference>
<evidence type="ECO:0000313" key="1">
    <source>
        <dbReference type="EMBL" id="GMR42623.1"/>
    </source>
</evidence>
<keyword evidence="2" id="KW-1185">Reference proteome</keyword>